<comment type="caution">
    <text evidence="1">The sequence shown here is derived from an EMBL/GenBank/DDBJ whole genome shotgun (WGS) entry which is preliminary data.</text>
</comment>
<dbReference type="AlphaFoldDB" id="A0ABD3PF64"/>
<evidence type="ECO:0000313" key="2">
    <source>
        <dbReference type="Proteomes" id="UP001530315"/>
    </source>
</evidence>
<reference evidence="1 2" key="1">
    <citation type="submission" date="2024-10" db="EMBL/GenBank/DDBJ databases">
        <title>Updated reference genomes for cyclostephanoid diatoms.</title>
        <authorList>
            <person name="Roberts W.R."/>
            <person name="Alverson A.J."/>
        </authorList>
    </citation>
    <scope>NUCLEOTIDE SEQUENCE [LARGE SCALE GENOMIC DNA]</scope>
    <source>
        <strain evidence="1 2">AJA276-08</strain>
    </source>
</reference>
<sequence length="74" mass="7916">MNAIKDWAVLDSGATSHFLTTSAPAFDVLPTTKPIIARLPNGKQVTSMHTCTLDIPTLLVAPRQAHITPNLASH</sequence>
<organism evidence="1 2">
    <name type="scientific">Stephanodiscus triporus</name>
    <dbReference type="NCBI Taxonomy" id="2934178"/>
    <lineage>
        <taxon>Eukaryota</taxon>
        <taxon>Sar</taxon>
        <taxon>Stramenopiles</taxon>
        <taxon>Ochrophyta</taxon>
        <taxon>Bacillariophyta</taxon>
        <taxon>Coscinodiscophyceae</taxon>
        <taxon>Thalassiosirophycidae</taxon>
        <taxon>Stephanodiscales</taxon>
        <taxon>Stephanodiscaceae</taxon>
        <taxon>Stephanodiscus</taxon>
    </lineage>
</organism>
<gene>
    <name evidence="1" type="ORF">ACHAW5_001188</name>
</gene>
<protein>
    <submittedName>
        <fullName evidence="1">Uncharacterized protein</fullName>
    </submittedName>
</protein>
<name>A0ABD3PF64_9STRA</name>
<proteinExistence type="predicted"/>
<keyword evidence="2" id="KW-1185">Reference proteome</keyword>
<accession>A0ABD3PF64</accession>
<evidence type="ECO:0000313" key="1">
    <source>
        <dbReference type="EMBL" id="KAL3786364.1"/>
    </source>
</evidence>
<dbReference type="Proteomes" id="UP001530315">
    <property type="component" value="Unassembled WGS sequence"/>
</dbReference>
<dbReference type="EMBL" id="JALLAZ020000834">
    <property type="protein sequence ID" value="KAL3786364.1"/>
    <property type="molecule type" value="Genomic_DNA"/>
</dbReference>